<protein>
    <submittedName>
        <fullName evidence="2">Uncharacterized protein</fullName>
    </submittedName>
</protein>
<evidence type="ECO:0000313" key="2">
    <source>
        <dbReference type="EMBL" id="GFU62631.1"/>
    </source>
</evidence>
<proteinExistence type="predicted"/>
<feature type="compositionally biased region" description="Low complexity" evidence="1">
    <location>
        <begin position="86"/>
        <end position="99"/>
    </location>
</feature>
<dbReference type="EMBL" id="BMAW01041170">
    <property type="protein sequence ID" value="GFU62631.1"/>
    <property type="molecule type" value="Genomic_DNA"/>
</dbReference>
<keyword evidence="3" id="KW-1185">Reference proteome</keyword>
<dbReference type="OrthoDB" id="6427977at2759"/>
<evidence type="ECO:0000256" key="1">
    <source>
        <dbReference type="SAM" id="MobiDB-lite"/>
    </source>
</evidence>
<accession>A0A8X6USF9</accession>
<comment type="caution">
    <text evidence="2">The sequence shown here is derived from an EMBL/GenBank/DDBJ whole genome shotgun (WGS) entry which is preliminary data.</text>
</comment>
<organism evidence="2 3">
    <name type="scientific">Nephila pilipes</name>
    <name type="common">Giant wood spider</name>
    <name type="synonym">Nephila maculata</name>
    <dbReference type="NCBI Taxonomy" id="299642"/>
    <lineage>
        <taxon>Eukaryota</taxon>
        <taxon>Metazoa</taxon>
        <taxon>Ecdysozoa</taxon>
        <taxon>Arthropoda</taxon>
        <taxon>Chelicerata</taxon>
        <taxon>Arachnida</taxon>
        <taxon>Araneae</taxon>
        <taxon>Araneomorphae</taxon>
        <taxon>Entelegynae</taxon>
        <taxon>Araneoidea</taxon>
        <taxon>Nephilidae</taxon>
        <taxon>Nephila</taxon>
    </lineage>
</organism>
<sequence>MRGKPRCFKVNPESGATASEYTIVRICPPHSKCRPSTAKRRSTLGQTAVSMPQPFSIRHPLLAKCLSKNRLVVSSPKPPKESIPHGPDGSSSGLSSDLPNIKLNREKFLFGRMSVKFRGVWVRRVAIWDHF</sequence>
<dbReference type="Proteomes" id="UP000887013">
    <property type="component" value="Unassembled WGS sequence"/>
</dbReference>
<feature type="region of interest" description="Disordered" evidence="1">
    <location>
        <begin position="73"/>
        <end position="99"/>
    </location>
</feature>
<gene>
    <name evidence="2" type="ORF">NPIL_403691</name>
</gene>
<reference evidence="2" key="1">
    <citation type="submission" date="2020-08" db="EMBL/GenBank/DDBJ databases">
        <title>Multicomponent nature underlies the extraordinary mechanical properties of spider dragline silk.</title>
        <authorList>
            <person name="Kono N."/>
            <person name="Nakamura H."/>
            <person name="Mori M."/>
            <person name="Yoshida Y."/>
            <person name="Ohtoshi R."/>
            <person name="Malay A.D."/>
            <person name="Moran D.A.P."/>
            <person name="Tomita M."/>
            <person name="Numata K."/>
            <person name="Arakawa K."/>
        </authorList>
    </citation>
    <scope>NUCLEOTIDE SEQUENCE</scope>
</reference>
<dbReference type="AlphaFoldDB" id="A0A8X6USF9"/>
<evidence type="ECO:0000313" key="3">
    <source>
        <dbReference type="Proteomes" id="UP000887013"/>
    </source>
</evidence>
<name>A0A8X6USF9_NEPPI</name>